<dbReference type="InterPro" id="IPR023430">
    <property type="entry name" value="Pept_HybD-like_dom_sf"/>
</dbReference>
<reference evidence="5" key="1">
    <citation type="journal article" date="2014" name="Front. Microbiol.">
        <title>High frequency of phylogenetically diverse reductive dehalogenase-homologous genes in deep subseafloor sedimentary metagenomes.</title>
        <authorList>
            <person name="Kawai M."/>
            <person name="Futagami T."/>
            <person name="Toyoda A."/>
            <person name="Takaki Y."/>
            <person name="Nishi S."/>
            <person name="Hori S."/>
            <person name="Arai W."/>
            <person name="Tsubouchi T."/>
            <person name="Morono Y."/>
            <person name="Uchiyama I."/>
            <person name="Ito T."/>
            <person name="Fujiyama A."/>
            <person name="Inagaki F."/>
            <person name="Takami H."/>
        </authorList>
    </citation>
    <scope>NUCLEOTIDE SEQUENCE</scope>
    <source>
        <strain evidence="5">Expedition CK06-06</strain>
    </source>
</reference>
<dbReference type="NCBIfam" id="TIGR00072">
    <property type="entry name" value="hydrog_prot"/>
    <property type="match status" value="1"/>
</dbReference>
<dbReference type="PANTHER" id="PTHR30302:SF1">
    <property type="entry name" value="HYDROGENASE 2 MATURATION PROTEASE"/>
    <property type="match status" value="1"/>
</dbReference>
<dbReference type="PANTHER" id="PTHR30302">
    <property type="entry name" value="HYDROGENASE 1 MATURATION PROTEASE"/>
    <property type="match status" value="1"/>
</dbReference>
<dbReference type="GO" id="GO:0016485">
    <property type="term" value="P:protein processing"/>
    <property type="evidence" value="ECO:0007669"/>
    <property type="project" value="TreeGrafter"/>
</dbReference>
<keyword evidence="3" id="KW-0064">Aspartyl protease</keyword>
<dbReference type="EMBL" id="BART01002058">
    <property type="protein sequence ID" value="GAG55892.1"/>
    <property type="molecule type" value="Genomic_DNA"/>
</dbReference>
<dbReference type="Pfam" id="PF01750">
    <property type="entry name" value="HycI"/>
    <property type="match status" value="1"/>
</dbReference>
<evidence type="ECO:0000256" key="2">
    <source>
        <dbReference type="ARBA" id="ARBA00022670"/>
    </source>
</evidence>
<organism evidence="5">
    <name type="scientific">marine sediment metagenome</name>
    <dbReference type="NCBI Taxonomy" id="412755"/>
    <lineage>
        <taxon>unclassified sequences</taxon>
        <taxon>metagenomes</taxon>
        <taxon>ecological metagenomes</taxon>
    </lineage>
</organism>
<dbReference type="SUPFAM" id="SSF53163">
    <property type="entry name" value="HybD-like"/>
    <property type="match status" value="1"/>
</dbReference>
<dbReference type="AlphaFoldDB" id="X0ZCF1"/>
<evidence type="ECO:0000313" key="5">
    <source>
        <dbReference type="EMBL" id="GAG55892.1"/>
    </source>
</evidence>
<keyword evidence="2" id="KW-0645">Protease</keyword>
<evidence type="ECO:0008006" key="6">
    <source>
        <dbReference type="Google" id="ProtNLM"/>
    </source>
</evidence>
<protein>
    <recommendedName>
        <fullName evidence="6">Hydrogenase maturation protease</fullName>
    </recommendedName>
</protein>
<evidence type="ECO:0000256" key="1">
    <source>
        <dbReference type="ARBA" id="ARBA00006814"/>
    </source>
</evidence>
<sequence>MNEILEKLLKILNDALKIVFVGIGEEKLADDGVGPYVISELLHLSNEKFLFINAGIDLMSRIDEIVDFKATHLVLLDTCTLNKPPGTVAIIERENIKEYVPISSHTIPIHVVIDLLLERLLGLNVFMIGFVPESIEGFTDLKLYKENEISLEERNENIDLPFFELHLTETIQKAANRIINLIKEIMQKI</sequence>
<evidence type="ECO:0000256" key="4">
    <source>
        <dbReference type="ARBA" id="ARBA00022801"/>
    </source>
</evidence>
<proteinExistence type="inferred from homology"/>
<comment type="similarity">
    <text evidence="1">Belongs to the peptidase A31 family.</text>
</comment>
<dbReference type="GO" id="GO:0008047">
    <property type="term" value="F:enzyme activator activity"/>
    <property type="evidence" value="ECO:0007669"/>
    <property type="project" value="InterPro"/>
</dbReference>
<name>X0ZCF1_9ZZZZ</name>
<dbReference type="GO" id="GO:0004190">
    <property type="term" value="F:aspartic-type endopeptidase activity"/>
    <property type="evidence" value="ECO:0007669"/>
    <property type="project" value="UniProtKB-KW"/>
</dbReference>
<comment type="caution">
    <text evidence="5">The sequence shown here is derived from an EMBL/GenBank/DDBJ whole genome shotgun (WGS) entry which is preliminary data.</text>
</comment>
<accession>X0ZCF1</accession>
<keyword evidence="4" id="KW-0378">Hydrolase</keyword>
<dbReference type="InterPro" id="IPR000671">
    <property type="entry name" value="Peptidase_A31"/>
</dbReference>
<evidence type="ECO:0000256" key="3">
    <source>
        <dbReference type="ARBA" id="ARBA00022750"/>
    </source>
</evidence>
<dbReference type="Gene3D" id="3.40.50.1450">
    <property type="entry name" value="HybD-like"/>
    <property type="match status" value="1"/>
</dbReference>
<gene>
    <name evidence="5" type="ORF">S01H4_06603</name>
</gene>